<keyword evidence="4" id="KW-0862">Zinc</keyword>
<feature type="compositionally biased region" description="Basic and acidic residues" evidence="5">
    <location>
        <begin position="1321"/>
        <end position="1339"/>
    </location>
</feature>
<keyword evidence="3" id="KW-0479">Metal-binding</keyword>
<dbReference type="PANTHER" id="PTHR46006:SF6">
    <property type="entry name" value="INTERSECTIN-2 ISOFORM X1"/>
    <property type="match status" value="1"/>
</dbReference>
<evidence type="ECO:0000256" key="1">
    <source>
        <dbReference type="ARBA" id="ARBA00004496"/>
    </source>
</evidence>
<dbReference type="CDD" id="cd00029">
    <property type="entry name" value="C1"/>
    <property type="match status" value="1"/>
</dbReference>
<dbReference type="GeneID" id="27686779"/>
<feature type="region of interest" description="Disordered" evidence="5">
    <location>
        <begin position="1260"/>
        <end position="1456"/>
    </location>
</feature>
<dbReference type="PROSITE" id="PS50010">
    <property type="entry name" value="DH_2"/>
    <property type="match status" value="1"/>
</dbReference>
<dbReference type="GO" id="GO:0046872">
    <property type="term" value="F:metal ion binding"/>
    <property type="evidence" value="ECO:0007669"/>
    <property type="project" value="UniProtKB-KW"/>
</dbReference>
<dbReference type="PROSITE" id="PS50081">
    <property type="entry name" value="ZF_DAG_PE_2"/>
    <property type="match status" value="1"/>
</dbReference>
<protein>
    <recommendedName>
        <fullName evidence="11">RhoGEF domain-containing protein</fullName>
    </recommendedName>
</protein>
<dbReference type="RefSeq" id="XP_016609483.1">
    <property type="nucleotide sequence ID" value="XM_016751521.1"/>
</dbReference>
<dbReference type="SUPFAM" id="SSF50729">
    <property type="entry name" value="PH domain-like"/>
    <property type="match status" value="1"/>
</dbReference>
<sequence length="1456" mass="162038">MDIDAALNIQPLSPPDSDGSSKSKARWRPQSGGFGIKTGGTRYGGSFDNLASPPEPRESGPTIATIRRCASFKDAGGLPSDADFRSSEGPMDFPALIAHGSAELPRSATGSLPGSGTGLVSPNQTHPPVVRSRSSYSFQTMSNLLTIPNLLSNLRKNSIAPPPEPPKHDSGASVKREARSRAGTAAPGDGQGQAPEDDGFLKEIGTQGFAGIWNHPITRCYFLMFLLWREFENLYYFRMDAQQFRFDYPTLYSSARKSQAYRLYNTYLVKTAPMFILRRVPPEYQNVRKVIAAIKANIDNHDATLFDDLAFMVLNWLEEIYNGTFDASIDTAADGKKADTIRSADSFAPSFRASAFYQAMRNDLRGTRHLTTIQYNRAAERITDMPSAVYDGNEAWEKLMTSLEAMGVDCEVFRVRGSGVIVRKSSQKGSTSASRTRSMSSLDSRKSANAPDTTDDGSASPSKDWKRNSNNQLNVAYGSGELPHTFVQYTNGDQQFCEHCCRKVAYDKGSEDASSAYRCESCRYMCHKNCRNAIRVSCVKPSNTLEVEDQTEVLSEKMKRVTEKMQAVQREVDIEMKIRDGLDNLLRAKGSLGAKPSSSKKPVPVEMDSQMERSNKKLDVLKHELTRCRLQLAALSAAAAAAANNPSLVETKAEEGVRPLEHKRTSSSASTVLADLSTEGEVVKVVTMDSAMKAESTKTFYITSETTVKQLIRMALEKFLMPGNDEDYILSYTSRDGDDVPLRHEDCPSKLGLNLLETPFRLKVNIDTATLYEHPKRGTSAMRQPTISKEDETRQRKQRDVLMEIIETEINYTDDLRNIVGIFFRPLSVAGVLTLESENDVFSNVKTILDIHDELSATLIDKRDEMLHNHVSFTSALLPNITSLFAKRLDAFTAYETYCSNQHNARRKLARLKQDPLFTKMLTQCEANPKLNKLNLADLLVKPMHRITRYPILFKRLLSNTVKGSSEYETVNDFINGIEKKVADINEGVRRHEAAYRINLIDENLDFNNVVERFKLANGRRELISEKSFTYLKKNTNGTVEVVVLFFTDLVLIVRPKKADTFILFKPPIPLEAAVFLDKPDAHGMKNIFQIIHLQQEIHSLQTISAYDKNAWLQEAEAIRSRFCSIHYDFEHNILRDAADRYQEVEIPSEGPMSADNVPSSVLSNSLKTSPTAARRRNTSVPATSKEPKRERQSQDGGDMRRKENISRFQMSDGDIKRTPSWAHMLKGKSTDSLRRSAMNAEQTELVTDDAVTLPTKALSDDAFGGIDSSEWTDDTMSTVGTSSKTSSFFRRGSNSSRTSSNSKSLNSLRAKSELSLSKISPEKEKKEERAVGKSDDNLSKSSNKKKKKKRKGSLTVTKPDTVDVTSQSTPPVPPEAVSSPLDVSTITNVEASRAATYPTQATSVSSPVTPTTPINKMNKRSSWNQGGRPWWTWSKQSSKNMAPEAGEAQNDQGVS</sequence>
<feature type="domain" description="DH" evidence="6">
    <location>
        <begin position="797"/>
        <end position="988"/>
    </location>
</feature>
<dbReference type="SMART" id="SM00742">
    <property type="entry name" value="Hr1"/>
    <property type="match status" value="1"/>
</dbReference>
<dbReference type="GO" id="GO:0005085">
    <property type="term" value="F:guanyl-nucleotide exchange factor activity"/>
    <property type="evidence" value="ECO:0007669"/>
    <property type="project" value="InterPro"/>
</dbReference>
<dbReference type="Proteomes" id="UP000053201">
    <property type="component" value="Unassembled WGS sequence"/>
</dbReference>
<evidence type="ECO:0008006" key="11">
    <source>
        <dbReference type="Google" id="ProtNLM"/>
    </source>
</evidence>
<dbReference type="InterPro" id="IPR016137">
    <property type="entry name" value="RGS"/>
</dbReference>
<dbReference type="PANTHER" id="PTHR46006">
    <property type="entry name" value="RHO GUANINE NUCLEOTIDE EXCHANGE FACTOR AT 64C, ISOFORM A"/>
    <property type="match status" value="1"/>
</dbReference>
<dbReference type="STRING" id="645134.A0A0L0HKT0"/>
<dbReference type="Gene3D" id="3.30.60.20">
    <property type="match status" value="1"/>
</dbReference>
<evidence type="ECO:0000256" key="3">
    <source>
        <dbReference type="ARBA" id="ARBA00022723"/>
    </source>
</evidence>
<dbReference type="SUPFAM" id="SSF46585">
    <property type="entry name" value="HR1 repeat"/>
    <property type="match status" value="1"/>
</dbReference>
<feature type="compositionally biased region" description="Low complexity" evidence="5">
    <location>
        <begin position="1286"/>
        <end position="1320"/>
    </location>
</feature>
<dbReference type="SUPFAM" id="SSF54236">
    <property type="entry name" value="Ubiquitin-like"/>
    <property type="match status" value="1"/>
</dbReference>
<reference evidence="9 10" key="1">
    <citation type="submission" date="2009-08" db="EMBL/GenBank/DDBJ databases">
        <title>The Genome Sequence of Spizellomyces punctatus strain DAOM BR117.</title>
        <authorList>
            <consortium name="The Broad Institute Genome Sequencing Platform"/>
            <person name="Russ C."/>
            <person name="Cuomo C."/>
            <person name="Shea T."/>
            <person name="Young S.K."/>
            <person name="Zeng Q."/>
            <person name="Koehrsen M."/>
            <person name="Haas B."/>
            <person name="Borodovsky M."/>
            <person name="Guigo R."/>
            <person name="Alvarado L."/>
            <person name="Berlin A."/>
            <person name="Bochicchio J."/>
            <person name="Borenstein D."/>
            <person name="Chapman S."/>
            <person name="Chen Z."/>
            <person name="Engels R."/>
            <person name="Freedman E."/>
            <person name="Gellesch M."/>
            <person name="Goldberg J."/>
            <person name="Griggs A."/>
            <person name="Gujja S."/>
            <person name="Heiman D."/>
            <person name="Hepburn T."/>
            <person name="Howarth C."/>
            <person name="Jen D."/>
            <person name="Larson L."/>
            <person name="Lewis B."/>
            <person name="Mehta T."/>
            <person name="Park D."/>
            <person name="Pearson M."/>
            <person name="Roberts A."/>
            <person name="Saif S."/>
            <person name="Shenoy N."/>
            <person name="Sisk P."/>
            <person name="Stolte C."/>
            <person name="Sykes S."/>
            <person name="Thomson T."/>
            <person name="Walk T."/>
            <person name="White J."/>
            <person name="Yandava C."/>
            <person name="Burger G."/>
            <person name="Gray M.W."/>
            <person name="Holland P.W.H."/>
            <person name="King N."/>
            <person name="Lang F.B.F."/>
            <person name="Roger A.J."/>
            <person name="Ruiz-Trillo I."/>
            <person name="Lander E."/>
            <person name="Nusbaum C."/>
        </authorList>
    </citation>
    <scope>NUCLEOTIDE SEQUENCE [LARGE SCALE GENOMIC DNA]</scope>
    <source>
        <strain evidence="9 10">DAOM BR117</strain>
    </source>
</reference>
<dbReference type="InterPro" id="IPR002219">
    <property type="entry name" value="PKC_DAG/PE"/>
</dbReference>
<feature type="compositionally biased region" description="Polar residues" evidence="5">
    <location>
        <begin position="1275"/>
        <end position="1285"/>
    </location>
</feature>
<feature type="compositionally biased region" description="Polar residues" evidence="5">
    <location>
        <begin position="1356"/>
        <end position="1370"/>
    </location>
</feature>
<evidence type="ECO:0000259" key="8">
    <source>
        <dbReference type="PROSITE" id="PS50132"/>
    </source>
</evidence>
<accession>A0A0L0HKT0</accession>
<evidence type="ECO:0000313" key="9">
    <source>
        <dbReference type="EMBL" id="KND01444.1"/>
    </source>
</evidence>
<feature type="region of interest" description="Disordered" evidence="5">
    <location>
        <begin position="155"/>
        <end position="200"/>
    </location>
</feature>
<dbReference type="GO" id="GO:0005737">
    <property type="term" value="C:cytoplasm"/>
    <property type="evidence" value="ECO:0007669"/>
    <property type="project" value="UniProtKB-SubCell"/>
</dbReference>
<dbReference type="InterPro" id="IPR029071">
    <property type="entry name" value="Ubiquitin-like_domsf"/>
</dbReference>
<keyword evidence="10" id="KW-1185">Reference proteome</keyword>
<dbReference type="InterPro" id="IPR036274">
    <property type="entry name" value="HR1_rpt_sf"/>
</dbReference>
<feature type="region of interest" description="Disordered" evidence="5">
    <location>
        <begin position="106"/>
        <end position="131"/>
    </location>
</feature>
<feature type="compositionally biased region" description="Gly residues" evidence="5">
    <location>
        <begin position="32"/>
        <end position="43"/>
    </location>
</feature>
<dbReference type="Gene3D" id="2.30.29.30">
    <property type="entry name" value="Pleckstrin-homology domain (PH domain)/Phosphotyrosine-binding domain (PTB)"/>
    <property type="match status" value="1"/>
</dbReference>
<gene>
    <name evidence="9" type="ORF">SPPG_03248</name>
</gene>
<dbReference type="InterPro" id="IPR011993">
    <property type="entry name" value="PH-like_dom_sf"/>
</dbReference>
<dbReference type="GO" id="GO:0035025">
    <property type="term" value="P:positive regulation of Rho protein signal transduction"/>
    <property type="evidence" value="ECO:0007669"/>
    <property type="project" value="TreeGrafter"/>
</dbReference>
<dbReference type="PROSITE" id="PS50132">
    <property type="entry name" value="RGS"/>
    <property type="match status" value="1"/>
</dbReference>
<feature type="region of interest" description="Disordered" evidence="5">
    <location>
        <begin position="650"/>
        <end position="669"/>
    </location>
</feature>
<dbReference type="Gene3D" id="3.10.20.90">
    <property type="entry name" value="Phosphatidylinositol 3-kinase Catalytic Subunit, Chain A, domain 1"/>
    <property type="match status" value="1"/>
</dbReference>
<dbReference type="CDD" id="cd00160">
    <property type="entry name" value="RhoGEF"/>
    <property type="match status" value="1"/>
</dbReference>
<dbReference type="VEuPathDB" id="FungiDB:SPPG_03248"/>
<name>A0A0L0HKT0_SPIPD</name>
<dbReference type="Gene3D" id="1.20.900.10">
    <property type="entry name" value="Dbl homology (DH) domain"/>
    <property type="match status" value="1"/>
</dbReference>
<comment type="subcellular location">
    <subcellularLocation>
        <location evidence="1">Cytoplasm</location>
    </subcellularLocation>
</comment>
<dbReference type="SUPFAM" id="SSF48097">
    <property type="entry name" value="Regulator of G-protein signaling, RGS"/>
    <property type="match status" value="1"/>
</dbReference>
<feature type="compositionally biased region" description="Low complexity" evidence="5">
    <location>
        <begin position="1403"/>
        <end position="1414"/>
    </location>
</feature>
<dbReference type="OrthoDB" id="1716625at2759"/>
<dbReference type="EMBL" id="KQ257454">
    <property type="protein sequence ID" value="KND01444.1"/>
    <property type="molecule type" value="Genomic_DNA"/>
</dbReference>
<feature type="domain" description="RGS" evidence="8">
    <location>
        <begin position="208"/>
        <end position="318"/>
    </location>
</feature>
<dbReference type="InterPro" id="IPR046349">
    <property type="entry name" value="C1-like_sf"/>
</dbReference>
<evidence type="ECO:0000256" key="4">
    <source>
        <dbReference type="ARBA" id="ARBA00022833"/>
    </source>
</evidence>
<feature type="compositionally biased region" description="Polar residues" evidence="5">
    <location>
        <begin position="108"/>
        <end position="131"/>
    </location>
</feature>
<dbReference type="InParanoid" id="A0A0L0HKT0"/>
<feature type="region of interest" description="Disordered" evidence="5">
    <location>
        <begin position="589"/>
        <end position="610"/>
    </location>
</feature>
<dbReference type="SUPFAM" id="SSF57889">
    <property type="entry name" value="Cysteine-rich domain"/>
    <property type="match status" value="1"/>
</dbReference>
<feature type="domain" description="Phorbol-ester/DAG-type" evidence="7">
    <location>
        <begin position="483"/>
        <end position="538"/>
    </location>
</feature>
<evidence type="ECO:0000256" key="5">
    <source>
        <dbReference type="SAM" id="MobiDB-lite"/>
    </source>
</evidence>
<organism evidence="9 10">
    <name type="scientific">Spizellomyces punctatus (strain DAOM BR117)</name>
    <dbReference type="NCBI Taxonomy" id="645134"/>
    <lineage>
        <taxon>Eukaryota</taxon>
        <taxon>Fungi</taxon>
        <taxon>Fungi incertae sedis</taxon>
        <taxon>Chytridiomycota</taxon>
        <taxon>Chytridiomycota incertae sedis</taxon>
        <taxon>Chytridiomycetes</taxon>
        <taxon>Spizellomycetales</taxon>
        <taxon>Spizellomycetaceae</taxon>
        <taxon>Spizellomyces</taxon>
    </lineage>
</organism>
<dbReference type="Pfam" id="PF00788">
    <property type="entry name" value="RA"/>
    <property type="match status" value="1"/>
</dbReference>
<feature type="region of interest" description="Disordered" evidence="5">
    <location>
        <begin position="424"/>
        <end position="470"/>
    </location>
</feature>
<feature type="compositionally biased region" description="Polar residues" evidence="5">
    <location>
        <begin position="1382"/>
        <end position="1391"/>
    </location>
</feature>
<feature type="compositionally biased region" description="Polar residues" evidence="5">
    <location>
        <begin position="450"/>
        <end position="461"/>
    </location>
</feature>
<evidence type="ECO:0000259" key="6">
    <source>
        <dbReference type="PROSITE" id="PS50010"/>
    </source>
</evidence>
<dbReference type="InterPro" id="IPR051480">
    <property type="entry name" value="Endocytic_GEF_Adapter"/>
</dbReference>
<evidence type="ECO:0000313" key="10">
    <source>
        <dbReference type="Proteomes" id="UP000053201"/>
    </source>
</evidence>
<evidence type="ECO:0000256" key="2">
    <source>
        <dbReference type="ARBA" id="ARBA00022490"/>
    </source>
</evidence>
<dbReference type="InterPro" id="IPR036305">
    <property type="entry name" value="RGS_sf"/>
</dbReference>
<feature type="compositionally biased region" description="Basic and acidic residues" evidence="5">
    <location>
        <begin position="165"/>
        <end position="180"/>
    </location>
</feature>
<dbReference type="Gene3D" id="1.10.167.10">
    <property type="entry name" value="Regulator of G-protein Signalling 4, domain 2"/>
    <property type="match status" value="1"/>
</dbReference>
<evidence type="ECO:0000259" key="7">
    <source>
        <dbReference type="PROSITE" id="PS50081"/>
    </source>
</evidence>
<dbReference type="InterPro" id="IPR000159">
    <property type="entry name" value="RA_dom"/>
</dbReference>
<feature type="compositionally biased region" description="Polar residues" evidence="5">
    <location>
        <begin position="1157"/>
        <end position="1172"/>
    </location>
</feature>
<dbReference type="InterPro" id="IPR000219">
    <property type="entry name" value="DH_dom"/>
</dbReference>
<feature type="compositionally biased region" description="Basic residues" evidence="5">
    <location>
        <begin position="1343"/>
        <end position="1353"/>
    </location>
</feature>
<feature type="compositionally biased region" description="Low complexity" evidence="5">
    <location>
        <begin position="430"/>
        <end position="442"/>
    </location>
</feature>
<dbReference type="InterPro" id="IPR035899">
    <property type="entry name" value="DBL_dom_sf"/>
</dbReference>
<feature type="region of interest" description="Disordered" evidence="5">
    <location>
        <begin position="1"/>
        <end position="61"/>
    </location>
</feature>
<dbReference type="SMART" id="SM00325">
    <property type="entry name" value="RhoGEF"/>
    <property type="match status" value="1"/>
</dbReference>
<dbReference type="Pfam" id="PF00621">
    <property type="entry name" value="RhoGEF"/>
    <property type="match status" value="1"/>
</dbReference>
<dbReference type="eggNOG" id="KOG3523">
    <property type="taxonomic scope" value="Eukaryota"/>
</dbReference>
<feature type="region of interest" description="Disordered" evidence="5">
    <location>
        <begin position="1149"/>
        <end position="1221"/>
    </location>
</feature>
<dbReference type="GO" id="GO:0007165">
    <property type="term" value="P:signal transduction"/>
    <property type="evidence" value="ECO:0007669"/>
    <property type="project" value="InterPro"/>
</dbReference>
<feature type="compositionally biased region" description="Basic and acidic residues" evidence="5">
    <location>
        <begin position="1186"/>
        <end position="1206"/>
    </location>
</feature>
<dbReference type="InterPro" id="IPR044926">
    <property type="entry name" value="RGS_subdomain_2"/>
</dbReference>
<dbReference type="SUPFAM" id="SSF48065">
    <property type="entry name" value="DBL homology domain (DH-domain)"/>
    <property type="match status" value="1"/>
</dbReference>
<proteinExistence type="predicted"/>
<feature type="compositionally biased region" description="Basic and acidic residues" evidence="5">
    <location>
        <begin position="651"/>
        <end position="664"/>
    </location>
</feature>
<dbReference type="InterPro" id="IPR011072">
    <property type="entry name" value="HR1_rho-bd"/>
</dbReference>
<dbReference type="Gene3D" id="1.10.287.160">
    <property type="entry name" value="HR1 repeat"/>
    <property type="match status" value="1"/>
</dbReference>
<keyword evidence="2" id="KW-0963">Cytoplasm</keyword>